<dbReference type="InterPro" id="IPR013087">
    <property type="entry name" value="Znf_C2H2_type"/>
</dbReference>
<feature type="domain" description="C2H2-type" evidence="6">
    <location>
        <begin position="213"/>
        <end position="236"/>
    </location>
</feature>
<dbReference type="Pfam" id="PF00096">
    <property type="entry name" value="zf-C2H2"/>
    <property type="match status" value="1"/>
</dbReference>
<evidence type="ECO:0000256" key="2">
    <source>
        <dbReference type="ARBA" id="ARBA00022737"/>
    </source>
</evidence>
<dbReference type="PANTHER" id="PTHR24379:SF127">
    <property type="entry name" value="BLOODY FINGERS-RELATED"/>
    <property type="match status" value="1"/>
</dbReference>
<name>A0A8R1WLN5_BOMMO</name>
<dbReference type="GeneID" id="101742865"/>
<dbReference type="InterPro" id="IPR036236">
    <property type="entry name" value="Znf_C2H2_sf"/>
</dbReference>
<keyword evidence="4" id="KW-0862">Zinc</keyword>
<dbReference type="Gene3D" id="3.30.160.60">
    <property type="entry name" value="Classic Zinc Finger"/>
    <property type="match status" value="4"/>
</dbReference>
<dbReference type="Pfam" id="PF13894">
    <property type="entry name" value="zf-C2H2_4"/>
    <property type="match status" value="1"/>
</dbReference>
<feature type="domain" description="C2H2-type" evidence="6">
    <location>
        <begin position="241"/>
        <end position="269"/>
    </location>
</feature>
<keyword evidence="1" id="KW-0479">Metal-binding</keyword>
<evidence type="ECO:0000313" key="8">
    <source>
        <dbReference type="Proteomes" id="UP000005204"/>
    </source>
</evidence>
<evidence type="ECO:0000259" key="6">
    <source>
        <dbReference type="PROSITE" id="PS50157"/>
    </source>
</evidence>
<feature type="domain" description="C2H2-type" evidence="6">
    <location>
        <begin position="328"/>
        <end position="355"/>
    </location>
</feature>
<dbReference type="PANTHER" id="PTHR24379">
    <property type="entry name" value="KRAB AND ZINC FINGER DOMAIN-CONTAINING"/>
    <property type="match status" value="1"/>
</dbReference>
<evidence type="ECO:0000256" key="5">
    <source>
        <dbReference type="PROSITE-ProRule" id="PRU00042"/>
    </source>
</evidence>
<dbReference type="AlphaFoldDB" id="A0A8R1WLN5"/>
<dbReference type="RefSeq" id="XP_004933896.3">
    <property type="nucleotide sequence ID" value="XM_004933839.5"/>
</dbReference>
<proteinExistence type="predicted"/>
<feature type="domain" description="C2H2-type" evidence="6">
    <location>
        <begin position="299"/>
        <end position="327"/>
    </location>
</feature>
<keyword evidence="8" id="KW-1185">Reference proteome</keyword>
<protein>
    <recommendedName>
        <fullName evidence="6">C2H2-type domain-containing protein</fullName>
    </recommendedName>
</protein>
<dbReference type="EnsemblMetazoa" id="XM_004933839.4">
    <property type="protein sequence ID" value="XP_004933896.3"/>
    <property type="gene ID" value="LOC101742865"/>
</dbReference>
<reference evidence="8" key="1">
    <citation type="journal article" date="2008" name="Insect Biochem. Mol. Biol.">
        <title>The genome of a lepidopteran model insect, the silkworm Bombyx mori.</title>
        <authorList>
            <consortium name="International Silkworm Genome Consortium"/>
        </authorList>
    </citation>
    <scope>NUCLEOTIDE SEQUENCE [LARGE SCALE GENOMIC DNA]</scope>
    <source>
        <strain evidence="8">p50T</strain>
    </source>
</reference>
<evidence type="ECO:0000256" key="1">
    <source>
        <dbReference type="ARBA" id="ARBA00022723"/>
    </source>
</evidence>
<feature type="domain" description="C2H2-type" evidence="6">
    <location>
        <begin position="92"/>
        <end position="119"/>
    </location>
</feature>
<organism evidence="7 8">
    <name type="scientific">Bombyx mori</name>
    <name type="common">Silk moth</name>
    <dbReference type="NCBI Taxonomy" id="7091"/>
    <lineage>
        <taxon>Eukaryota</taxon>
        <taxon>Metazoa</taxon>
        <taxon>Ecdysozoa</taxon>
        <taxon>Arthropoda</taxon>
        <taxon>Hexapoda</taxon>
        <taxon>Insecta</taxon>
        <taxon>Pterygota</taxon>
        <taxon>Neoptera</taxon>
        <taxon>Endopterygota</taxon>
        <taxon>Lepidoptera</taxon>
        <taxon>Glossata</taxon>
        <taxon>Ditrysia</taxon>
        <taxon>Bombycoidea</taxon>
        <taxon>Bombycidae</taxon>
        <taxon>Bombycinae</taxon>
        <taxon>Bombyx</taxon>
    </lineage>
</organism>
<dbReference type="PROSITE" id="PS00028">
    <property type="entry name" value="ZINC_FINGER_C2H2_1"/>
    <property type="match status" value="6"/>
</dbReference>
<dbReference type="GO" id="GO:0008270">
    <property type="term" value="F:zinc ion binding"/>
    <property type="evidence" value="ECO:0007669"/>
    <property type="project" value="UniProtKB-KW"/>
</dbReference>
<dbReference type="PROSITE" id="PS50157">
    <property type="entry name" value="ZINC_FINGER_C2H2_2"/>
    <property type="match status" value="6"/>
</dbReference>
<evidence type="ECO:0000256" key="4">
    <source>
        <dbReference type="ARBA" id="ARBA00022833"/>
    </source>
</evidence>
<dbReference type="GO" id="GO:0000977">
    <property type="term" value="F:RNA polymerase II transcription regulatory region sequence-specific DNA binding"/>
    <property type="evidence" value="ECO:0007669"/>
    <property type="project" value="TreeGrafter"/>
</dbReference>
<evidence type="ECO:0000313" key="7">
    <source>
        <dbReference type="EnsemblMetazoa" id="XP_004933896.3"/>
    </source>
</evidence>
<sequence length="398" mass="46380">MSLRIDCELFNLRIRSVPAASKLFKTPHRRTVFLTGELSACNRQIKDREAVPDPMRRTGPTRKEQRQRLRNNVIQVLINSTVIPFRWLKSSYRCFYCYDIFEESSDLKAHQIAHADDEIKHRTMNNYWEPVVYVDVSELSCRLCPEMLSDFYELIDHLVSKHDIDYNTEVGSCMVPFKIDDLTLSCLICGANFFTFGPLLQHTNKDHKGTSRILCEICGQNFKDGVMLKAHVKVAHENAGLLCTECGEKFETKCKLKTHQKHQHDIEKKYVCLVCPLSFQSHYKRSRHMATEHDNREVINCPHCPKTFVFRSMMMTHVRDAHLKVKNHICGVCGWKAVNTNRLKNHMYKHSGEKNFKCDICDKAFTTRKIMKAHLARMHKQASSQQPLMHFDDPYIAQ</sequence>
<accession>A0A8R1WLN5</accession>
<dbReference type="SMART" id="SM00355">
    <property type="entry name" value="ZnF_C2H2"/>
    <property type="match status" value="9"/>
</dbReference>
<dbReference type="KEGG" id="bmor:101742865"/>
<evidence type="ECO:0000256" key="3">
    <source>
        <dbReference type="ARBA" id="ARBA00022771"/>
    </source>
</evidence>
<dbReference type="GO" id="GO:0005634">
    <property type="term" value="C:nucleus"/>
    <property type="evidence" value="ECO:0007669"/>
    <property type="project" value="TreeGrafter"/>
</dbReference>
<reference evidence="7" key="2">
    <citation type="submission" date="2022-06" db="UniProtKB">
        <authorList>
            <consortium name="EnsemblMetazoa"/>
        </authorList>
    </citation>
    <scope>IDENTIFICATION</scope>
    <source>
        <strain evidence="7">p50T (Dazao)</strain>
    </source>
</reference>
<keyword evidence="3 5" id="KW-0863">Zinc-finger</keyword>
<dbReference type="Proteomes" id="UP000005204">
    <property type="component" value="Unassembled WGS sequence"/>
</dbReference>
<dbReference type="SUPFAM" id="SSF57667">
    <property type="entry name" value="beta-beta-alpha zinc fingers"/>
    <property type="match status" value="4"/>
</dbReference>
<dbReference type="GO" id="GO:0000981">
    <property type="term" value="F:DNA-binding transcription factor activity, RNA polymerase II-specific"/>
    <property type="evidence" value="ECO:0007669"/>
    <property type="project" value="TreeGrafter"/>
</dbReference>
<keyword evidence="2" id="KW-0677">Repeat</keyword>
<feature type="domain" description="C2H2-type" evidence="6">
    <location>
        <begin position="356"/>
        <end position="384"/>
    </location>
</feature>